<evidence type="ECO:0000256" key="1">
    <source>
        <dbReference type="ARBA" id="ARBA00004651"/>
    </source>
</evidence>
<protein>
    <recommendedName>
        <fullName evidence="8">Probable membrane transporter protein</fullName>
    </recommendedName>
</protein>
<keyword evidence="10" id="KW-1185">Reference proteome</keyword>
<name>A0A081NB70_9GAMM</name>
<feature type="transmembrane region" description="Helical" evidence="8">
    <location>
        <begin position="226"/>
        <end position="247"/>
    </location>
</feature>
<dbReference type="AlphaFoldDB" id="A0A081NB70"/>
<keyword evidence="5 8" id="KW-0812">Transmembrane</keyword>
<feature type="transmembrane region" description="Helical" evidence="8">
    <location>
        <begin position="96"/>
        <end position="114"/>
    </location>
</feature>
<proteinExistence type="inferred from homology"/>
<comment type="similarity">
    <text evidence="2 8">Belongs to the 4-toluene sulfonate uptake permease (TSUP) (TC 2.A.102) family.</text>
</comment>
<evidence type="ECO:0000256" key="2">
    <source>
        <dbReference type="ARBA" id="ARBA00009142"/>
    </source>
</evidence>
<keyword evidence="4 8" id="KW-1003">Cell membrane</keyword>
<dbReference type="eggNOG" id="COG0730">
    <property type="taxonomic scope" value="Bacteria"/>
</dbReference>
<evidence type="ECO:0000256" key="5">
    <source>
        <dbReference type="ARBA" id="ARBA00022692"/>
    </source>
</evidence>
<dbReference type="PANTHER" id="PTHR30269">
    <property type="entry name" value="TRANSMEMBRANE PROTEIN YFCA"/>
    <property type="match status" value="1"/>
</dbReference>
<evidence type="ECO:0000256" key="7">
    <source>
        <dbReference type="ARBA" id="ARBA00023136"/>
    </source>
</evidence>
<dbReference type="InterPro" id="IPR002781">
    <property type="entry name" value="TM_pro_TauE-like"/>
</dbReference>
<keyword evidence="3" id="KW-0813">Transport</keyword>
<dbReference type="Proteomes" id="UP000028006">
    <property type="component" value="Unassembled WGS sequence"/>
</dbReference>
<evidence type="ECO:0000256" key="3">
    <source>
        <dbReference type="ARBA" id="ARBA00022448"/>
    </source>
</evidence>
<sequence>MDMLPVILLLIMMAGAAHGALGFGFPMLSTPILALAYDLQTAVVLTMIPSSVVIILSLYNCRGINIDYEKYYPIILMTTIGSFSGAWLLTWVNPDILKLLLAASILIYLFSAPLKQFISMLSARALLFPAIMGSFAGVIGGATNAVSPVLMMYLLEVTESKKEIIVISNICFLLSKMTQLAILSMHLTTDDLDPLLSGFIVTAASIGLIAGFWLQHRIDETRYRSIIRGILFTFMFTLFFEGGSNLFF</sequence>
<evidence type="ECO:0000256" key="6">
    <source>
        <dbReference type="ARBA" id="ARBA00022989"/>
    </source>
</evidence>
<dbReference type="EMBL" id="JOKG01000001">
    <property type="protein sequence ID" value="KEQ15693.1"/>
    <property type="molecule type" value="Genomic_DNA"/>
</dbReference>
<feature type="transmembrane region" description="Helical" evidence="8">
    <location>
        <begin position="195"/>
        <end position="214"/>
    </location>
</feature>
<evidence type="ECO:0000256" key="4">
    <source>
        <dbReference type="ARBA" id="ARBA00022475"/>
    </source>
</evidence>
<gene>
    <name evidence="9" type="ORF">GZ77_03730</name>
</gene>
<evidence type="ECO:0000313" key="10">
    <source>
        <dbReference type="Proteomes" id="UP000028006"/>
    </source>
</evidence>
<organism evidence="9 10">
    <name type="scientific">Endozoicomonas montiporae</name>
    <dbReference type="NCBI Taxonomy" id="1027273"/>
    <lineage>
        <taxon>Bacteria</taxon>
        <taxon>Pseudomonadati</taxon>
        <taxon>Pseudomonadota</taxon>
        <taxon>Gammaproteobacteria</taxon>
        <taxon>Oceanospirillales</taxon>
        <taxon>Endozoicomonadaceae</taxon>
        <taxon>Endozoicomonas</taxon>
    </lineage>
</organism>
<feature type="transmembrane region" description="Helical" evidence="8">
    <location>
        <begin position="126"/>
        <end position="146"/>
    </location>
</feature>
<accession>A0A081NB70</accession>
<comment type="caution">
    <text evidence="9">The sequence shown here is derived from an EMBL/GenBank/DDBJ whole genome shotgun (WGS) entry which is preliminary data.</text>
</comment>
<comment type="subcellular location">
    <subcellularLocation>
        <location evidence="1 8">Cell membrane</location>
        <topology evidence="1 8">Multi-pass membrane protein</topology>
    </subcellularLocation>
</comment>
<dbReference type="GO" id="GO:0005886">
    <property type="term" value="C:plasma membrane"/>
    <property type="evidence" value="ECO:0007669"/>
    <property type="project" value="UniProtKB-SubCell"/>
</dbReference>
<keyword evidence="7 8" id="KW-0472">Membrane</keyword>
<dbReference type="PANTHER" id="PTHR30269:SF37">
    <property type="entry name" value="MEMBRANE TRANSPORTER PROTEIN"/>
    <property type="match status" value="1"/>
</dbReference>
<evidence type="ECO:0000256" key="8">
    <source>
        <dbReference type="RuleBase" id="RU363041"/>
    </source>
</evidence>
<feature type="transmembrane region" description="Helical" evidence="8">
    <location>
        <begin position="71"/>
        <end position="90"/>
    </location>
</feature>
<reference evidence="9 10" key="1">
    <citation type="submission" date="2014-06" db="EMBL/GenBank/DDBJ databases">
        <title>Whole Genome Sequences of Three Symbiotic Endozoicomonas Bacteria.</title>
        <authorList>
            <person name="Neave M.J."/>
            <person name="Apprill A."/>
            <person name="Voolstra C.R."/>
        </authorList>
    </citation>
    <scope>NUCLEOTIDE SEQUENCE [LARGE SCALE GENOMIC DNA]</scope>
    <source>
        <strain evidence="9 10">LMG 24815</strain>
    </source>
</reference>
<keyword evidence="6 8" id="KW-1133">Transmembrane helix</keyword>
<dbReference type="InterPro" id="IPR052017">
    <property type="entry name" value="TSUP"/>
</dbReference>
<dbReference type="Pfam" id="PF01925">
    <property type="entry name" value="TauE"/>
    <property type="match status" value="1"/>
</dbReference>
<dbReference type="RefSeq" id="WP_236631959.1">
    <property type="nucleotide sequence ID" value="NZ_JOKG01000001.1"/>
</dbReference>
<evidence type="ECO:0000313" key="9">
    <source>
        <dbReference type="EMBL" id="KEQ15693.1"/>
    </source>
</evidence>
<feature type="transmembrane region" description="Helical" evidence="8">
    <location>
        <begin position="35"/>
        <end position="59"/>
    </location>
</feature>